<evidence type="ECO:0000313" key="2">
    <source>
        <dbReference type="EMBL" id="KAD3640005.1"/>
    </source>
</evidence>
<dbReference type="AlphaFoldDB" id="A0A5N6MI85"/>
<dbReference type="EMBL" id="SZYD01000015">
    <property type="protein sequence ID" value="KAD3640005.1"/>
    <property type="molecule type" value="Genomic_DNA"/>
</dbReference>
<organism evidence="2 3">
    <name type="scientific">Mikania micrantha</name>
    <name type="common">bitter vine</name>
    <dbReference type="NCBI Taxonomy" id="192012"/>
    <lineage>
        <taxon>Eukaryota</taxon>
        <taxon>Viridiplantae</taxon>
        <taxon>Streptophyta</taxon>
        <taxon>Embryophyta</taxon>
        <taxon>Tracheophyta</taxon>
        <taxon>Spermatophyta</taxon>
        <taxon>Magnoliopsida</taxon>
        <taxon>eudicotyledons</taxon>
        <taxon>Gunneridae</taxon>
        <taxon>Pentapetalae</taxon>
        <taxon>asterids</taxon>
        <taxon>campanulids</taxon>
        <taxon>Asterales</taxon>
        <taxon>Asteraceae</taxon>
        <taxon>Asteroideae</taxon>
        <taxon>Heliantheae alliance</taxon>
        <taxon>Eupatorieae</taxon>
        <taxon>Mikania</taxon>
    </lineage>
</organism>
<proteinExistence type="predicted"/>
<keyword evidence="3" id="KW-1185">Reference proteome</keyword>
<evidence type="ECO:0000256" key="1">
    <source>
        <dbReference type="SAM" id="MobiDB-lite"/>
    </source>
</evidence>
<sequence>MSPCIDRLRCKRNDCFSTAPQEVVAGESPCIDRLRRKRNDCFSTAPQEVVAGESPCIDRLRRKRNDCFSRAPQEVVAGEVIAKRLYGDGSRRGSPERDAREGSRT</sequence>
<gene>
    <name evidence="2" type="ORF">E3N88_29228</name>
</gene>
<dbReference type="Proteomes" id="UP000326396">
    <property type="component" value="Linkage Group LG5"/>
</dbReference>
<feature type="region of interest" description="Disordered" evidence="1">
    <location>
        <begin position="86"/>
        <end position="105"/>
    </location>
</feature>
<evidence type="ECO:0000313" key="3">
    <source>
        <dbReference type="Proteomes" id="UP000326396"/>
    </source>
</evidence>
<reference evidence="2 3" key="1">
    <citation type="submission" date="2019-05" db="EMBL/GenBank/DDBJ databases">
        <title>Mikania micrantha, genome provides insights into the molecular mechanism of rapid growth.</title>
        <authorList>
            <person name="Liu B."/>
        </authorList>
    </citation>
    <scope>NUCLEOTIDE SEQUENCE [LARGE SCALE GENOMIC DNA]</scope>
    <source>
        <strain evidence="2">NLD-2019</strain>
        <tissue evidence="2">Leaf</tissue>
    </source>
</reference>
<accession>A0A5N6MI85</accession>
<protein>
    <submittedName>
        <fullName evidence="2">Uncharacterized protein</fullName>
    </submittedName>
</protein>
<name>A0A5N6MI85_9ASTR</name>
<comment type="caution">
    <text evidence="2">The sequence shown here is derived from an EMBL/GenBank/DDBJ whole genome shotgun (WGS) entry which is preliminary data.</text>
</comment>